<sequence>MALTASAGRSRSPPVTGSPGARAFRLCRSRGRAPFGGAGGGGTPPGPNLE</sequence>
<reference evidence="2" key="2">
    <citation type="submission" date="2004-02" db="EMBL/GenBank/DDBJ databases">
        <authorList>
            <consortium name="Genoscope"/>
            <consortium name="Whitehead Institute Centre for Genome Research"/>
        </authorList>
    </citation>
    <scope>NUCLEOTIDE SEQUENCE</scope>
</reference>
<dbReference type="KEGG" id="tng:GSTEN00018614G001"/>
<comment type="caution">
    <text evidence="2">The sequence shown here is derived from an EMBL/GenBank/DDBJ whole genome shotgun (WGS) entry which is preliminary data.</text>
</comment>
<reference evidence="2" key="1">
    <citation type="journal article" date="2004" name="Nature">
        <title>Genome duplication in the teleost fish Tetraodon nigroviridis reveals the early vertebrate proto-karyotype.</title>
        <authorList>
            <person name="Jaillon O."/>
            <person name="Aury J.-M."/>
            <person name="Brunet F."/>
            <person name="Petit J.-L."/>
            <person name="Stange-Thomann N."/>
            <person name="Mauceli E."/>
            <person name="Bouneau L."/>
            <person name="Fischer C."/>
            <person name="Ozouf-Costaz C."/>
            <person name="Bernot A."/>
            <person name="Nicaud S."/>
            <person name="Jaffe D."/>
            <person name="Fisher S."/>
            <person name="Lutfalla G."/>
            <person name="Dossat C."/>
            <person name="Segurens B."/>
            <person name="Dasilva C."/>
            <person name="Salanoubat M."/>
            <person name="Levy M."/>
            <person name="Boudet N."/>
            <person name="Castellano S."/>
            <person name="Anthouard V."/>
            <person name="Jubin C."/>
            <person name="Castelli V."/>
            <person name="Katinka M."/>
            <person name="Vacherie B."/>
            <person name="Biemont C."/>
            <person name="Skalli Z."/>
            <person name="Cattolico L."/>
            <person name="Poulain J."/>
            <person name="De Berardinis V."/>
            <person name="Cruaud C."/>
            <person name="Duprat S."/>
            <person name="Brottier P."/>
            <person name="Coutanceau J.-P."/>
            <person name="Gouzy J."/>
            <person name="Parra G."/>
            <person name="Lardier G."/>
            <person name="Chapple C."/>
            <person name="McKernan K.J."/>
            <person name="McEwan P."/>
            <person name="Bosak S."/>
            <person name="Kellis M."/>
            <person name="Volff J.-N."/>
            <person name="Guigo R."/>
            <person name="Zody M.C."/>
            <person name="Mesirov J."/>
            <person name="Lindblad-Toh K."/>
            <person name="Birren B."/>
            <person name="Nusbaum C."/>
            <person name="Kahn D."/>
            <person name="Robinson-Rechavi M."/>
            <person name="Laudet V."/>
            <person name="Schachter V."/>
            <person name="Quetier F."/>
            <person name="Saurin W."/>
            <person name="Scarpelli C."/>
            <person name="Wincker P."/>
            <person name="Lander E.S."/>
            <person name="Weissenbach J."/>
            <person name="Roest Crollius H."/>
        </authorList>
    </citation>
    <scope>NUCLEOTIDE SEQUENCE [LARGE SCALE GENOMIC DNA]</scope>
</reference>
<feature type="compositionally biased region" description="Gly residues" evidence="1">
    <location>
        <begin position="34"/>
        <end position="43"/>
    </location>
</feature>
<evidence type="ECO:0000256" key="1">
    <source>
        <dbReference type="SAM" id="MobiDB-lite"/>
    </source>
</evidence>
<evidence type="ECO:0000313" key="2">
    <source>
        <dbReference type="EMBL" id="CAG00248.1"/>
    </source>
</evidence>
<name>Q4SGI4_TETNG</name>
<gene>
    <name evidence="2" type="ORF">GSTENG00018614001</name>
</gene>
<dbReference type="EMBL" id="CAAE01014594">
    <property type="protein sequence ID" value="CAG00248.1"/>
    <property type="molecule type" value="Genomic_DNA"/>
</dbReference>
<feature type="region of interest" description="Disordered" evidence="1">
    <location>
        <begin position="1"/>
        <end position="50"/>
    </location>
</feature>
<dbReference type="AlphaFoldDB" id="Q4SGI4"/>
<protein>
    <submittedName>
        <fullName evidence="2">(spotted green pufferfish) hypothetical protein</fullName>
    </submittedName>
</protein>
<proteinExistence type="predicted"/>
<organism evidence="2">
    <name type="scientific">Tetraodon nigroviridis</name>
    <name type="common">Spotted green pufferfish</name>
    <name type="synonym">Chelonodon nigroviridis</name>
    <dbReference type="NCBI Taxonomy" id="99883"/>
    <lineage>
        <taxon>Eukaryota</taxon>
        <taxon>Metazoa</taxon>
        <taxon>Chordata</taxon>
        <taxon>Craniata</taxon>
        <taxon>Vertebrata</taxon>
        <taxon>Euteleostomi</taxon>
        <taxon>Actinopterygii</taxon>
        <taxon>Neopterygii</taxon>
        <taxon>Teleostei</taxon>
        <taxon>Neoteleostei</taxon>
        <taxon>Acanthomorphata</taxon>
        <taxon>Eupercaria</taxon>
        <taxon>Tetraodontiformes</taxon>
        <taxon>Tetradontoidea</taxon>
        <taxon>Tetraodontidae</taxon>
        <taxon>Tetraodon</taxon>
    </lineage>
</organism>
<accession>Q4SGI4</accession>